<proteinExistence type="predicted"/>
<dbReference type="InterPro" id="IPR019726">
    <property type="entry name" value="DUF2604"/>
</dbReference>
<reference evidence="1 2" key="1">
    <citation type="submission" date="2019-01" db="EMBL/GenBank/DDBJ databases">
        <title>Novel species of Nocardioides.</title>
        <authorList>
            <person name="Liu Q."/>
            <person name="Xin Y.-H."/>
        </authorList>
    </citation>
    <scope>NUCLEOTIDE SEQUENCE [LARGE SCALE GENOMIC DNA]</scope>
    <source>
        <strain evidence="1 2">HLT3-15</strain>
    </source>
</reference>
<dbReference type="OrthoDB" id="5196837at2"/>
<protein>
    <submittedName>
        <fullName evidence="1">DUF2604 domain-containing protein</fullName>
    </submittedName>
</protein>
<name>A0A4Q2RLJ0_9ACTN</name>
<organism evidence="1 2">
    <name type="scientific">Nocardioides glacieisoli</name>
    <dbReference type="NCBI Taxonomy" id="1168730"/>
    <lineage>
        <taxon>Bacteria</taxon>
        <taxon>Bacillati</taxon>
        <taxon>Actinomycetota</taxon>
        <taxon>Actinomycetes</taxon>
        <taxon>Propionibacteriales</taxon>
        <taxon>Nocardioidaceae</taxon>
        <taxon>Nocardioides</taxon>
    </lineage>
</organism>
<dbReference type="AlphaFoldDB" id="A0A4Q2RLJ0"/>
<dbReference type="RefSeq" id="WP_129478874.1">
    <property type="nucleotide sequence ID" value="NZ_SDWS01000011.1"/>
</dbReference>
<comment type="caution">
    <text evidence="1">The sequence shown here is derived from an EMBL/GenBank/DDBJ whole genome shotgun (WGS) entry which is preliminary data.</text>
</comment>
<dbReference type="EMBL" id="SDWS01000011">
    <property type="protein sequence ID" value="RYB88664.1"/>
    <property type="molecule type" value="Genomic_DNA"/>
</dbReference>
<evidence type="ECO:0000313" key="1">
    <source>
        <dbReference type="EMBL" id="RYB88664.1"/>
    </source>
</evidence>
<keyword evidence="2" id="KW-1185">Reference proteome</keyword>
<sequence length="87" mass="9406">MAKPDNHVDLVIVVSGAPEAVRINRHQTLEHAVREALRESGNKGQRPEDWELRNEAGQLLGLGMRPDEAGLFDGHTLFLSPKAGAGG</sequence>
<gene>
    <name evidence="1" type="ORF">EUA06_19385</name>
</gene>
<evidence type="ECO:0000313" key="2">
    <source>
        <dbReference type="Proteomes" id="UP000291838"/>
    </source>
</evidence>
<accession>A0A4Q2RLJ0</accession>
<dbReference type="Pfam" id="PF10790">
    <property type="entry name" value="DUF2604"/>
    <property type="match status" value="1"/>
</dbReference>
<dbReference type="Proteomes" id="UP000291838">
    <property type="component" value="Unassembled WGS sequence"/>
</dbReference>